<dbReference type="EMBL" id="MPUH01000438">
    <property type="protein sequence ID" value="OMJ80111.1"/>
    <property type="molecule type" value="Genomic_DNA"/>
</dbReference>
<gene>
    <name evidence="2" type="ORF">SteCoe_19709</name>
</gene>
<organism evidence="2 3">
    <name type="scientific">Stentor coeruleus</name>
    <dbReference type="NCBI Taxonomy" id="5963"/>
    <lineage>
        <taxon>Eukaryota</taxon>
        <taxon>Sar</taxon>
        <taxon>Alveolata</taxon>
        <taxon>Ciliophora</taxon>
        <taxon>Postciliodesmatophora</taxon>
        <taxon>Heterotrichea</taxon>
        <taxon>Heterotrichida</taxon>
        <taxon>Stentoridae</taxon>
        <taxon>Stentor</taxon>
    </lineage>
</organism>
<keyword evidence="1" id="KW-0175">Coiled coil</keyword>
<feature type="coiled-coil region" evidence="1">
    <location>
        <begin position="61"/>
        <end position="111"/>
    </location>
</feature>
<proteinExistence type="predicted"/>
<sequence length="274" mass="32496">MSVKSKFMYDDKLELIALQKENISIRNQLKELGSKLNNHIELRDIKKLQTKSFNTHPEEELKEANKLIDIYKKEKSFLARKVKKAIDLDYLNSLVKQVDKLQLVLTESENSRKITELYERKEQRYRMSPIKTPDISMEIDYLSSKKQHYIDKISKLQDSIDKKKKMIIEANKKHDDLEKKHKNLISELGESYFKEKSLKQIMGIMSKKEKIRSVIAKETNSKVNSMIYKIKTLQSELKILKDNENELNNQYLESLRKSEKFHESIAFLQYSEPF</sequence>
<evidence type="ECO:0008006" key="4">
    <source>
        <dbReference type="Google" id="ProtNLM"/>
    </source>
</evidence>
<reference evidence="2 3" key="1">
    <citation type="submission" date="2016-11" db="EMBL/GenBank/DDBJ databases">
        <title>The macronuclear genome of Stentor coeruleus: a giant cell with tiny introns.</title>
        <authorList>
            <person name="Slabodnick M."/>
            <person name="Ruby J.G."/>
            <person name="Reiff S.B."/>
            <person name="Swart E.C."/>
            <person name="Gosai S."/>
            <person name="Prabakaran S."/>
            <person name="Witkowska E."/>
            <person name="Larue G.E."/>
            <person name="Fisher S."/>
            <person name="Freeman R.M."/>
            <person name="Gunawardena J."/>
            <person name="Chu W."/>
            <person name="Stover N.A."/>
            <person name="Gregory B.D."/>
            <person name="Nowacki M."/>
            <person name="Derisi J."/>
            <person name="Roy S.W."/>
            <person name="Marshall W.F."/>
            <person name="Sood P."/>
        </authorList>
    </citation>
    <scope>NUCLEOTIDE SEQUENCE [LARGE SCALE GENOMIC DNA]</scope>
    <source>
        <strain evidence="2">WM001</strain>
    </source>
</reference>
<name>A0A1R2BTU0_9CILI</name>
<evidence type="ECO:0000256" key="1">
    <source>
        <dbReference type="SAM" id="Coils"/>
    </source>
</evidence>
<dbReference type="AlphaFoldDB" id="A0A1R2BTU0"/>
<feature type="coiled-coil region" evidence="1">
    <location>
        <begin position="153"/>
        <end position="187"/>
    </location>
</feature>
<feature type="coiled-coil region" evidence="1">
    <location>
        <begin position="230"/>
        <end position="257"/>
    </location>
</feature>
<evidence type="ECO:0000313" key="2">
    <source>
        <dbReference type="EMBL" id="OMJ80111.1"/>
    </source>
</evidence>
<evidence type="ECO:0000313" key="3">
    <source>
        <dbReference type="Proteomes" id="UP000187209"/>
    </source>
</evidence>
<dbReference type="Proteomes" id="UP000187209">
    <property type="component" value="Unassembled WGS sequence"/>
</dbReference>
<protein>
    <recommendedName>
        <fullName evidence="4">DUF4201 domain-containing protein</fullName>
    </recommendedName>
</protein>
<keyword evidence="3" id="KW-1185">Reference proteome</keyword>
<accession>A0A1R2BTU0</accession>
<comment type="caution">
    <text evidence="2">The sequence shown here is derived from an EMBL/GenBank/DDBJ whole genome shotgun (WGS) entry which is preliminary data.</text>
</comment>